<dbReference type="UniPathway" id="UPA00378"/>
<feature type="transmembrane region" description="Helical" evidence="10">
    <location>
        <begin position="12"/>
        <end position="35"/>
    </location>
</feature>
<feature type="transmembrane region" description="Helical" evidence="10">
    <location>
        <begin position="298"/>
        <end position="316"/>
    </location>
</feature>
<sequence>MSGDRADGPGGAAAIGMTAMFSFLLVVRLACAVLAPIMDCDETFNYVEPIHYVTHGTGMQTWEYSPQFALRSYVFVELYAIPIRLARLSGFNKVQAFYCLRGSCGLASAFCEASFCDAVQCSCGTRVAILTLCFLAGASGMFHSSVAVLPSTTCMYAVLLGFAAWLRRRYAVGLGCGSFAVLLGMAVAAPMFVPMGLAALAPQNLGFLRVFGVATLALVVFAVVPSLIDWSYYGSRWPVWTMGNHLLYNFGVGGGGVGADLYGTEPWTFYAKNLLLNFNLAALLAVPAILCSLRQRQLTLLLIPMYVTLAMFTKMAHKEERFLTMVYPLICLSAATTLDAVLCGAEKLVGLCLRESDAAPKIRTWKASKVVSTFLGAAFVVVFATISCSRSAALHFHFRAPLQLYEKIYYEGAAGLSSASNRGGVCVGKEWYRFPSSFFLPSTEAGPLPLLWVNSSFDGQLPRPFAPWPEGLWQVPPDMNDRNLREPSRYHHEDECSLHVDLVLPHQVEEPPDPASWEEMHCEPFLDSDRSPLPWRAFYVPFGVSDRRNHFARYCIWRRRLEVVGNQLKAYCFELKDAHACSMKRRSHRRTGDSASMYSSIVSDSTATSSKRTSDLQGQGGHGQRGMLRWILSAGMRQLTAIAGGAELLRMGSFATPRFAWCQQRISARVTAQHPGPHGQDTRSMDLPAVLGKPFQPALERYCRVEPPLRKEELQELKALLLAKKTLDTSKAKCIGKFCPRFTHSDPCLADMPQVALSPEICRMLEQAPGLTSRNATANEAEKSAKPDADAASPHEVLESSPRPKSESKPKRNRQVSNTDEDLDVWIHSQYYASGGQKKKALQALSRHQTGTSVHQVPEVRKINSCTSRLGVKLEYFRDHTDEVESLTRVVEEGFMYQETSCGEPLVNVAKLRSRGLKVKETDLERGGRPRSQASGRTSPTRACTPRDVRTPPCSVRLREVVMRARDAELERRVDQALRIRSRQTRHLRAQRERPWLTFLVLALTSKVLQKLVTVHRQIRHAVCGDSTQAIRVYRDDFRQICLERGEDLSLFTNRHCEAVQTHVTHLCDLELRRRRSLSIWTAWKKMLRLLVVYIRLRRPLRKAAAAEALKSFIGASARAYLLRRAVKHFVRSVLLVQKAMRHQARIFGTIQKHILKPYLWCAETLALCDTCRVRKAEASARIEAFLEEADVERWKDEVKQMMLQRARAWREDYANAPSARRGNPEDDSLNILPCQSEVRQQMTLAAATLVDSRASKRLAQSDAMSRTPRKTLVFSKHFDSMDRLRLDSRERDEIARKVLLRIIDTWWNSMCFYGVQAERSKNDWISWRKEVLRHGSLDSRAPDPPDVLVCPEISFSQAYIWLQKEVDHRYRDRLESTGLFTDGL</sequence>
<keyword evidence="7 10" id="KW-0256">Endoplasmic reticulum</keyword>
<feature type="region of interest" description="Disordered" evidence="11">
    <location>
        <begin position="773"/>
        <end position="820"/>
    </location>
</feature>
<evidence type="ECO:0000256" key="3">
    <source>
        <dbReference type="ARBA" id="ARBA00007063"/>
    </source>
</evidence>
<dbReference type="EC" id="2.4.1.-" evidence="10"/>
<keyword evidence="6 10" id="KW-0812">Transmembrane</keyword>
<keyword evidence="5" id="KW-0808">Transferase</keyword>
<dbReference type="EMBL" id="CAJNJA010042030">
    <property type="protein sequence ID" value="CAE7780210.1"/>
    <property type="molecule type" value="Genomic_DNA"/>
</dbReference>
<dbReference type="Proteomes" id="UP000601435">
    <property type="component" value="Unassembled WGS sequence"/>
</dbReference>
<dbReference type="Pfam" id="PF03901">
    <property type="entry name" value="Glyco_transf_22"/>
    <property type="match status" value="1"/>
</dbReference>
<name>A0A812YFI2_9DINO</name>
<proteinExistence type="inferred from homology"/>
<feature type="transmembrane region" description="Helical" evidence="10">
    <location>
        <begin position="146"/>
        <end position="166"/>
    </location>
</feature>
<dbReference type="GO" id="GO:0006487">
    <property type="term" value="P:protein N-linked glycosylation"/>
    <property type="evidence" value="ECO:0007669"/>
    <property type="project" value="TreeGrafter"/>
</dbReference>
<evidence type="ECO:0000256" key="7">
    <source>
        <dbReference type="ARBA" id="ARBA00022824"/>
    </source>
</evidence>
<feature type="region of interest" description="Disordered" evidence="11">
    <location>
        <begin position="591"/>
        <end position="623"/>
    </location>
</feature>
<keyword evidence="4 10" id="KW-0328">Glycosyltransferase</keyword>
<feature type="compositionally biased region" description="Low complexity" evidence="11">
    <location>
        <begin position="599"/>
        <end position="610"/>
    </location>
</feature>
<dbReference type="GO" id="GO:0000026">
    <property type="term" value="F:alpha-1,2-mannosyltransferase activity"/>
    <property type="evidence" value="ECO:0007669"/>
    <property type="project" value="TreeGrafter"/>
</dbReference>
<comment type="caution">
    <text evidence="12">The sequence shown here is derived from an EMBL/GenBank/DDBJ whole genome shotgun (WGS) entry which is preliminary data.</text>
</comment>
<comment type="subcellular location">
    <subcellularLocation>
        <location evidence="1 10">Endoplasmic reticulum membrane</location>
        <topology evidence="1 10">Multi-pass membrane protein</topology>
    </subcellularLocation>
</comment>
<feature type="transmembrane region" description="Helical" evidence="10">
    <location>
        <begin position="172"/>
        <end position="193"/>
    </location>
</feature>
<feature type="transmembrane region" description="Helical" evidence="10">
    <location>
        <begin position="274"/>
        <end position="291"/>
    </location>
</feature>
<feature type="region of interest" description="Disordered" evidence="11">
    <location>
        <begin position="920"/>
        <end position="949"/>
    </location>
</feature>
<evidence type="ECO:0000313" key="12">
    <source>
        <dbReference type="EMBL" id="CAE7780210.1"/>
    </source>
</evidence>
<evidence type="ECO:0000256" key="5">
    <source>
        <dbReference type="ARBA" id="ARBA00022679"/>
    </source>
</evidence>
<feature type="compositionally biased region" description="Basic and acidic residues" evidence="11">
    <location>
        <begin position="780"/>
        <end position="789"/>
    </location>
</feature>
<protein>
    <recommendedName>
        <fullName evidence="10">Mannosyltransferase</fullName>
        <ecNumber evidence="10">2.4.1.-</ecNumber>
    </recommendedName>
</protein>
<feature type="compositionally biased region" description="Polar residues" evidence="11">
    <location>
        <begin position="932"/>
        <end position="942"/>
    </location>
</feature>
<evidence type="ECO:0000256" key="10">
    <source>
        <dbReference type="RuleBase" id="RU363075"/>
    </source>
</evidence>
<evidence type="ECO:0000256" key="9">
    <source>
        <dbReference type="ARBA" id="ARBA00023136"/>
    </source>
</evidence>
<gene>
    <name evidence="12" type="primary">ALG9</name>
    <name evidence="12" type="ORF">SNEC2469_LOCUS22856</name>
</gene>
<feature type="transmembrane region" description="Helical" evidence="10">
    <location>
        <begin position="366"/>
        <end position="386"/>
    </location>
</feature>
<feature type="transmembrane region" description="Helical" evidence="10">
    <location>
        <begin position="205"/>
        <end position="228"/>
    </location>
</feature>
<evidence type="ECO:0000256" key="11">
    <source>
        <dbReference type="SAM" id="MobiDB-lite"/>
    </source>
</evidence>
<evidence type="ECO:0000256" key="6">
    <source>
        <dbReference type="ARBA" id="ARBA00022692"/>
    </source>
</evidence>
<keyword evidence="8 10" id="KW-1133">Transmembrane helix</keyword>
<dbReference type="PANTHER" id="PTHR22760">
    <property type="entry name" value="GLYCOSYLTRANSFERASE"/>
    <property type="match status" value="1"/>
</dbReference>
<feature type="transmembrane region" description="Helical" evidence="10">
    <location>
        <begin position="322"/>
        <end position="345"/>
    </location>
</feature>
<evidence type="ECO:0000256" key="1">
    <source>
        <dbReference type="ARBA" id="ARBA00004477"/>
    </source>
</evidence>
<comment type="pathway">
    <text evidence="2">Protein modification; protein glycosylation.</text>
</comment>
<dbReference type="PANTHER" id="PTHR22760:SF2">
    <property type="entry name" value="ALPHA-1,2-MANNOSYLTRANSFERASE ALG9"/>
    <property type="match status" value="1"/>
</dbReference>
<organism evidence="12 13">
    <name type="scientific">Symbiodinium necroappetens</name>
    <dbReference type="NCBI Taxonomy" id="1628268"/>
    <lineage>
        <taxon>Eukaryota</taxon>
        <taxon>Sar</taxon>
        <taxon>Alveolata</taxon>
        <taxon>Dinophyceae</taxon>
        <taxon>Suessiales</taxon>
        <taxon>Symbiodiniaceae</taxon>
        <taxon>Symbiodinium</taxon>
    </lineage>
</organism>
<accession>A0A812YFI2</accession>
<dbReference type="InterPro" id="IPR005599">
    <property type="entry name" value="GPI_mannosylTrfase"/>
</dbReference>
<reference evidence="12" key="1">
    <citation type="submission" date="2021-02" db="EMBL/GenBank/DDBJ databases">
        <authorList>
            <person name="Dougan E. K."/>
            <person name="Rhodes N."/>
            <person name="Thang M."/>
            <person name="Chan C."/>
        </authorList>
    </citation>
    <scope>NUCLEOTIDE SEQUENCE</scope>
</reference>
<evidence type="ECO:0000256" key="4">
    <source>
        <dbReference type="ARBA" id="ARBA00022676"/>
    </source>
</evidence>
<keyword evidence="9 10" id="KW-0472">Membrane</keyword>
<keyword evidence="13" id="KW-1185">Reference proteome</keyword>
<dbReference type="OrthoDB" id="413056at2759"/>
<comment type="similarity">
    <text evidence="3 10">Belongs to the glycosyltransferase 22 family.</text>
</comment>
<evidence type="ECO:0000256" key="2">
    <source>
        <dbReference type="ARBA" id="ARBA00004922"/>
    </source>
</evidence>
<evidence type="ECO:0000313" key="13">
    <source>
        <dbReference type="Proteomes" id="UP000601435"/>
    </source>
</evidence>
<feature type="compositionally biased region" description="Basic and acidic residues" evidence="11">
    <location>
        <begin position="796"/>
        <end position="810"/>
    </location>
</feature>
<dbReference type="GO" id="GO:0005789">
    <property type="term" value="C:endoplasmic reticulum membrane"/>
    <property type="evidence" value="ECO:0007669"/>
    <property type="project" value="UniProtKB-SubCell"/>
</dbReference>
<evidence type="ECO:0000256" key="8">
    <source>
        <dbReference type="ARBA" id="ARBA00022989"/>
    </source>
</evidence>